<sequence>MSRLFSVRICSSLMLIFSKIPTNNCDFDIEEKLFAFSENLLKRMDDSDDNIRLEVLEAFYSYFDCIRHFGLANKRESYFEFIFRCLLIHMDDVAVQESTKSPVPNFTVVEIFLDLNCSPLFL</sequence>
<reference evidence="2" key="1">
    <citation type="submission" date="2025-08" db="UniProtKB">
        <authorList>
            <consortium name="RefSeq"/>
        </authorList>
    </citation>
    <scope>IDENTIFICATION</scope>
</reference>
<evidence type="ECO:0000313" key="2">
    <source>
        <dbReference type="RefSeq" id="XP_029653776.1"/>
    </source>
</evidence>
<dbReference type="Proteomes" id="UP000515154">
    <property type="component" value="Unplaced"/>
</dbReference>
<name>A0A6P7TYH8_9MOLL</name>
<dbReference type="AlphaFoldDB" id="A0A6P7TYH8"/>
<proteinExistence type="predicted"/>
<organism evidence="1 2">
    <name type="scientific">Octopus sinensis</name>
    <name type="common">East Asian common octopus</name>
    <dbReference type="NCBI Taxonomy" id="2607531"/>
    <lineage>
        <taxon>Eukaryota</taxon>
        <taxon>Metazoa</taxon>
        <taxon>Spiralia</taxon>
        <taxon>Lophotrochozoa</taxon>
        <taxon>Mollusca</taxon>
        <taxon>Cephalopoda</taxon>
        <taxon>Coleoidea</taxon>
        <taxon>Octopodiformes</taxon>
        <taxon>Octopoda</taxon>
        <taxon>Incirrata</taxon>
        <taxon>Octopodidae</taxon>
        <taxon>Octopus</taxon>
    </lineage>
</organism>
<dbReference type="RefSeq" id="XP_029653776.1">
    <property type="nucleotide sequence ID" value="XM_029797916.1"/>
</dbReference>
<protein>
    <submittedName>
        <fullName evidence="2">Dynein assembly factor 5, axonemal-like</fullName>
    </submittedName>
</protein>
<dbReference type="KEGG" id="osn:115226960"/>
<keyword evidence="1" id="KW-1185">Reference proteome</keyword>
<gene>
    <name evidence="2" type="primary">LOC115226960</name>
</gene>
<evidence type="ECO:0000313" key="1">
    <source>
        <dbReference type="Proteomes" id="UP000515154"/>
    </source>
</evidence>
<accession>A0A6P7TYH8</accession>